<protein>
    <recommendedName>
        <fullName evidence="5">protein-tyrosine-phosphatase</fullName>
        <ecNumber evidence="5">3.1.3.48</ecNumber>
    </recommendedName>
</protein>
<evidence type="ECO:0000256" key="4">
    <source>
        <dbReference type="ARBA" id="ARBA00007315"/>
    </source>
</evidence>
<dbReference type="EMBL" id="CADEPI010000045">
    <property type="protein sequence ID" value="CAB3369508.1"/>
    <property type="molecule type" value="Genomic_DNA"/>
</dbReference>
<dbReference type="PROSITE" id="PS50054">
    <property type="entry name" value="TYR_PHOSPHATASE_DUAL"/>
    <property type="match status" value="1"/>
</dbReference>
<evidence type="ECO:0000256" key="12">
    <source>
        <dbReference type="ARBA" id="ARBA00022989"/>
    </source>
</evidence>
<name>A0A8S1CGV7_9INSE</name>
<dbReference type="GO" id="GO:0016757">
    <property type="term" value="F:glycosyltransferase activity"/>
    <property type="evidence" value="ECO:0007669"/>
    <property type="project" value="UniProtKB-KW"/>
</dbReference>
<evidence type="ECO:0000256" key="15">
    <source>
        <dbReference type="SAM" id="MobiDB-lite"/>
    </source>
</evidence>
<dbReference type="GO" id="GO:0016020">
    <property type="term" value="C:membrane"/>
    <property type="evidence" value="ECO:0007669"/>
    <property type="project" value="UniProtKB-SubCell"/>
</dbReference>
<comment type="similarity">
    <text evidence="3">Belongs to the glycosyltransferase 7 family.</text>
</comment>
<evidence type="ECO:0000313" key="19">
    <source>
        <dbReference type="Proteomes" id="UP000494165"/>
    </source>
</evidence>
<dbReference type="InterPro" id="IPR016130">
    <property type="entry name" value="Tyr_Pase_AS"/>
</dbReference>
<feature type="compositionally biased region" description="Polar residues" evidence="15">
    <location>
        <begin position="807"/>
        <end position="816"/>
    </location>
</feature>
<dbReference type="InterPro" id="IPR003859">
    <property type="entry name" value="Galactosyl_T"/>
</dbReference>
<gene>
    <name evidence="18" type="ORF">CLODIP_2_CD12276</name>
</gene>
<dbReference type="SUPFAM" id="SSF53448">
    <property type="entry name" value="Nucleotide-diphospho-sugar transferases"/>
    <property type="match status" value="1"/>
</dbReference>
<dbReference type="PROSITE" id="PS00383">
    <property type="entry name" value="TYR_PHOSPHATASE_1"/>
    <property type="match status" value="1"/>
</dbReference>
<dbReference type="InterPro" id="IPR029044">
    <property type="entry name" value="Nucleotide-diphossugar_trans"/>
</dbReference>
<evidence type="ECO:0000259" key="17">
    <source>
        <dbReference type="PROSITE" id="PS50056"/>
    </source>
</evidence>
<evidence type="ECO:0000256" key="2">
    <source>
        <dbReference type="ARBA" id="ARBA00004922"/>
    </source>
</evidence>
<dbReference type="Gene3D" id="3.90.190.10">
    <property type="entry name" value="Protein tyrosine phosphatase superfamily"/>
    <property type="match status" value="2"/>
</dbReference>
<organism evidence="18 19">
    <name type="scientific">Cloeon dipterum</name>
    <dbReference type="NCBI Taxonomy" id="197152"/>
    <lineage>
        <taxon>Eukaryota</taxon>
        <taxon>Metazoa</taxon>
        <taxon>Ecdysozoa</taxon>
        <taxon>Arthropoda</taxon>
        <taxon>Hexapoda</taxon>
        <taxon>Insecta</taxon>
        <taxon>Pterygota</taxon>
        <taxon>Palaeoptera</taxon>
        <taxon>Ephemeroptera</taxon>
        <taxon>Pisciforma</taxon>
        <taxon>Baetidae</taxon>
        <taxon>Cloeon</taxon>
    </lineage>
</organism>
<evidence type="ECO:0000256" key="10">
    <source>
        <dbReference type="ARBA" id="ARBA00022912"/>
    </source>
</evidence>
<dbReference type="EC" id="3.1.3.48" evidence="5"/>
<feature type="compositionally biased region" description="Low complexity" evidence="15">
    <location>
        <begin position="846"/>
        <end position="866"/>
    </location>
</feature>
<proteinExistence type="inferred from homology"/>
<dbReference type="SMART" id="SM00195">
    <property type="entry name" value="DSPc"/>
    <property type="match status" value="1"/>
</dbReference>
<dbReference type="InterPro" id="IPR027995">
    <property type="entry name" value="Galactosyl_T_N"/>
</dbReference>
<keyword evidence="13" id="KW-0472">Membrane</keyword>
<dbReference type="CDD" id="cd17657">
    <property type="entry name" value="CDC14_N"/>
    <property type="match status" value="1"/>
</dbReference>
<evidence type="ECO:0000256" key="7">
    <source>
        <dbReference type="ARBA" id="ARBA00022679"/>
    </source>
</evidence>
<dbReference type="GO" id="GO:0004725">
    <property type="term" value="F:protein tyrosine phosphatase activity"/>
    <property type="evidence" value="ECO:0007669"/>
    <property type="project" value="UniProtKB-EC"/>
</dbReference>
<dbReference type="Pfam" id="PF22785">
    <property type="entry name" value="Tc-R-P"/>
    <property type="match status" value="1"/>
</dbReference>
<dbReference type="InterPro" id="IPR000387">
    <property type="entry name" value="Tyr_Pase_dom"/>
</dbReference>
<evidence type="ECO:0000256" key="6">
    <source>
        <dbReference type="ARBA" id="ARBA00022676"/>
    </source>
</evidence>
<evidence type="ECO:0000256" key="13">
    <source>
        <dbReference type="ARBA" id="ARBA00023136"/>
    </source>
</evidence>
<feature type="compositionally biased region" description="Polar residues" evidence="15">
    <location>
        <begin position="899"/>
        <end position="909"/>
    </location>
</feature>
<keyword evidence="12" id="KW-1133">Transmembrane helix</keyword>
<comment type="subcellular location">
    <subcellularLocation>
        <location evidence="1">Membrane</location>
        <topology evidence="1">Single-pass type II membrane protein</topology>
    </subcellularLocation>
</comment>
<feature type="domain" description="Tyrosine specific protein phosphatases" evidence="17">
    <location>
        <begin position="522"/>
        <end position="584"/>
    </location>
</feature>
<dbReference type="Pfam" id="PF14671">
    <property type="entry name" value="DSPn"/>
    <property type="match status" value="1"/>
</dbReference>
<accession>A0A8S1CGV7</accession>
<dbReference type="PANTHER" id="PTHR23339">
    <property type="entry name" value="TYROSINE SPECIFIC PROTEIN PHOSPHATASE AND DUAL SPECIFICITY PROTEIN PHOSPHATASE"/>
    <property type="match status" value="1"/>
</dbReference>
<comment type="similarity">
    <text evidence="4">Belongs to the protein-tyrosine phosphatase family. Non-receptor class CDC14 subfamily.</text>
</comment>
<evidence type="ECO:0000256" key="9">
    <source>
        <dbReference type="ARBA" id="ARBA00022801"/>
    </source>
</evidence>
<evidence type="ECO:0000256" key="11">
    <source>
        <dbReference type="ARBA" id="ARBA00022968"/>
    </source>
</evidence>
<dbReference type="CDD" id="cd14499">
    <property type="entry name" value="CDC14_C"/>
    <property type="match status" value="1"/>
</dbReference>
<keyword evidence="14" id="KW-0325">Glycoprotein</keyword>
<dbReference type="PROSITE" id="PS50056">
    <property type="entry name" value="TYR_PHOSPHATASE_2"/>
    <property type="match status" value="1"/>
</dbReference>
<comment type="pathway">
    <text evidence="2">Protein modification; protein glycosylation.</text>
</comment>
<dbReference type="Pfam" id="PF13733">
    <property type="entry name" value="Glyco_transf_7N"/>
    <property type="match status" value="1"/>
</dbReference>
<sequence>MFTLFTMSEEVLVSSALKDIELSRKHGSDNDISDEDDVLLYPTWAEEADLEAVENGKWSPKDCKAQYETTIIIPYRDRREHLDTFLNFMHAFLQRQMIDYHIVVVEQVANTPFNRAKLFNVGFVESLKADRQSECFVFHDVDLLPQKLSNIYACSTNPRHMTVSVNTFRYNLPYSSIFGGAVAITKEQFESVNGFSNVFYGWGGEDDDFHNRIVEQGILGVCCELFYRCTEAQRRVGFGNYVGSAGEAHRFNMSDDVGKQRYSDALISAAEFIKDRLYFVTLGTTVHPRSTAKTHYFSIDDEFEYENFYQDFGPLNLAMLYRYCMKLKKKLKAPSLAKKKIVHYTTTNPKKRVNAAYLIGSYAVMYLHFTPSQVVKLLSGPNSHAFANFRDASYGTSNYHISLDDCLHAIHKAYVRRKLFDFDDFNVEEYEHFERVESGDLNWIVPEKFLAFCGPHPRSEIDNGYPLHSPESYFEYFKARNVSTVIRLNKKLYDKARFVAGGFQHVDLFFVDGSTPSDIIMEHFLSVCESAPGAIAVHCKAGLGRTGSLIGCYLMKHYEFTALEAIAWIRICRPGSIIGHQQLWLQQKQTEMWYSRRNAIPTVNYPLYSMRQEKVLKFLKNKLQLNRSVALEADAASPDNVSKILQKVDTMKLDDGANEDENRNGLSDDLNEADAANQNIFDDDLIQLKASDQRMTQGDKLNQIKALRRHPRPVRSVTVHPGADIEGNIKPHTRARSQQPLRAGMLHIQQPVVPSPLKTSQAARKVSERLARTATTTVKSRPMVTRLRSRPATTTPSCSNTTFSGLNKNISCNNNGPLERPTARATGANNININNNKRCLSASRESQSSKTQRRPSSSPQSDSRPPTRLPRLVVDPRKAANTNADNINRLAASKLPSVPENQTTTTAITNRKRKQKKEGD</sequence>
<feature type="region of interest" description="Disordered" evidence="15">
    <location>
        <begin position="807"/>
        <end position="920"/>
    </location>
</feature>
<keyword evidence="9" id="KW-0378">Hydrolase</keyword>
<keyword evidence="19" id="KW-1185">Reference proteome</keyword>
<keyword evidence="11" id="KW-0735">Signal-anchor</keyword>
<feature type="compositionally biased region" description="Basic residues" evidence="15">
    <location>
        <begin position="910"/>
        <end position="920"/>
    </location>
</feature>
<dbReference type="AlphaFoldDB" id="A0A8S1CGV7"/>
<dbReference type="InterPro" id="IPR044506">
    <property type="entry name" value="CDC14_C"/>
</dbReference>
<evidence type="ECO:0000256" key="8">
    <source>
        <dbReference type="ARBA" id="ARBA00022692"/>
    </source>
</evidence>
<evidence type="ECO:0000256" key="1">
    <source>
        <dbReference type="ARBA" id="ARBA00004606"/>
    </source>
</evidence>
<comment type="caution">
    <text evidence="18">The sequence shown here is derived from an EMBL/GenBank/DDBJ whole genome shotgun (WGS) entry which is preliminary data.</text>
</comment>
<dbReference type="InterPro" id="IPR027791">
    <property type="entry name" value="Galactosyl_T_C"/>
</dbReference>
<dbReference type="Proteomes" id="UP000494165">
    <property type="component" value="Unassembled WGS sequence"/>
</dbReference>
<evidence type="ECO:0000256" key="5">
    <source>
        <dbReference type="ARBA" id="ARBA00013064"/>
    </source>
</evidence>
<evidence type="ECO:0000256" key="14">
    <source>
        <dbReference type="ARBA" id="ARBA00023180"/>
    </source>
</evidence>
<dbReference type="InterPro" id="IPR029021">
    <property type="entry name" value="Prot-tyrosine_phosphatase-like"/>
</dbReference>
<evidence type="ECO:0000259" key="16">
    <source>
        <dbReference type="PROSITE" id="PS50054"/>
    </source>
</evidence>
<dbReference type="Pfam" id="PF02709">
    <property type="entry name" value="Glyco_transf_7C"/>
    <property type="match status" value="1"/>
</dbReference>
<keyword evidence="6" id="KW-0328">Glycosyltransferase</keyword>
<keyword evidence="10" id="KW-0904">Protein phosphatase</keyword>
<dbReference type="SUPFAM" id="SSF52799">
    <property type="entry name" value="(Phosphotyrosine protein) phosphatases II"/>
    <property type="match status" value="2"/>
</dbReference>
<dbReference type="InterPro" id="IPR029260">
    <property type="entry name" value="DSPn"/>
</dbReference>
<dbReference type="InterPro" id="IPR020422">
    <property type="entry name" value="TYR_PHOSPHATASE_DUAL_dom"/>
</dbReference>
<dbReference type="Gene3D" id="3.90.550.10">
    <property type="entry name" value="Spore Coat Polysaccharide Biosynthesis Protein SpsA, Chain A"/>
    <property type="match status" value="1"/>
</dbReference>
<dbReference type="GO" id="GO:0005975">
    <property type="term" value="P:carbohydrate metabolic process"/>
    <property type="evidence" value="ECO:0007669"/>
    <property type="project" value="InterPro"/>
</dbReference>
<evidence type="ECO:0000313" key="18">
    <source>
        <dbReference type="EMBL" id="CAB3369508.1"/>
    </source>
</evidence>
<keyword evidence="8" id="KW-0812">Transmembrane</keyword>
<evidence type="ECO:0000256" key="3">
    <source>
        <dbReference type="ARBA" id="ARBA00005735"/>
    </source>
</evidence>
<dbReference type="FunFam" id="3.90.190.10:FF:000006">
    <property type="entry name" value="Dual specificity protein phosphatase CDC14B"/>
    <property type="match status" value="1"/>
</dbReference>
<feature type="domain" description="Tyrosine-protein phosphatase" evidence="16">
    <location>
        <begin position="439"/>
        <end position="596"/>
    </location>
</feature>
<dbReference type="PRINTS" id="PR02050">
    <property type="entry name" value="B14GALTRFASE"/>
</dbReference>
<reference evidence="18 19" key="1">
    <citation type="submission" date="2020-04" db="EMBL/GenBank/DDBJ databases">
        <authorList>
            <person name="Alioto T."/>
            <person name="Alioto T."/>
            <person name="Gomez Garrido J."/>
        </authorList>
    </citation>
    <scope>NUCLEOTIDE SEQUENCE [LARGE SCALE GENOMIC DNA]</scope>
</reference>
<keyword evidence="7" id="KW-0808">Transferase</keyword>
<dbReference type="InterPro" id="IPR050561">
    <property type="entry name" value="PTP"/>
</dbReference>
<dbReference type="OrthoDB" id="266663at2759"/>